<evidence type="ECO:0000313" key="1">
    <source>
        <dbReference type="EMBL" id="KAK6320982.1"/>
    </source>
</evidence>
<keyword evidence="2" id="KW-1185">Reference proteome</keyword>
<accession>A0AAN8M7W8</accession>
<gene>
    <name evidence="1" type="ORF">J4Q44_G00079580</name>
</gene>
<dbReference type="AlphaFoldDB" id="A0AAN8M7W8"/>
<proteinExistence type="predicted"/>
<comment type="caution">
    <text evidence="1">The sequence shown here is derived from an EMBL/GenBank/DDBJ whole genome shotgun (WGS) entry which is preliminary data.</text>
</comment>
<organism evidence="1 2">
    <name type="scientific">Coregonus suidteri</name>
    <dbReference type="NCBI Taxonomy" id="861788"/>
    <lineage>
        <taxon>Eukaryota</taxon>
        <taxon>Metazoa</taxon>
        <taxon>Chordata</taxon>
        <taxon>Craniata</taxon>
        <taxon>Vertebrata</taxon>
        <taxon>Euteleostomi</taxon>
        <taxon>Actinopterygii</taxon>
        <taxon>Neopterygii</taxon>
        <taxon>Teleostei</taxon>
        <taxon>Protacanthopterygii</taxon>
        <taxon>Salmoniformes</taxon>
        <taxon>Salmonidae</taxon>
        <taxon>Coregoninae</taxon>
        <taxon>Coregonus</taxon>
    </lineage>
</organism>
<reference evidence="1 2" key="1">
    <citation type="submission" date="2021-04" db="EMBL/GenBank/DDBJ databases">
        <authorList>
            <person name="De Guttry C."/>
            <person name="Zahm M."/>
            <person name="Klopp C."/>
            <person name="Cabau C."/>
            <person name="Louis A."/>
            <person name="Berthelot C."/>
            <person name="Parey E."/>
            <person name="Roest Crollius H."/>
            <person name="Montfort J."/>
            <person name="Robinson-Rechavi M."/>
            <person name="Bucao C."/>
            <person name="Bouchez O."/>
            <person name="Gislard M."/>
            <person name="Lluch J."/>
            <person name="Milhes M."/>
            <person name="Lampietro C."/>
            <person name="Lopez Roques C."/>
            <person name="Donnadieu C."/>
            <person name="Braasch I."/>
            <person name="Desvignes T."/>
            <person name="Postlethwait J."/>
            <person name="Bobe J."/>
            <person name="Wedekind C."/>
            <person name="Guiguen Y."/>
        </authorList>
    </citation>
    <scope>NUCLEOTIDE SEQUENCE [LARGE SCALE GENOMIC DNA]</scope>
    <source>
        <strain evidence="1">Cs_M1</strain>
        <tissue evidence="1">Blood</tissue>
    </source>
</reference>
<sequence length="154" mass="17563">MLSQTGFEGRISLYCLALQDVQQHCSQVLEEKCVVALFQILRIILSGRFPKDKKDSEFYINVLLLQEKELDALKKELSASLFAFERNTDLSSDACTLEETERTQKDLLEHGLQMTKGFSKQVEAFCQSLLGRSSILPRMLSTPSSTVSYWWKTS</sequence>
<protein>
    <submittedName>
        <fullName evidence="1">Uncharacterized protein</fullName>
    </submittedName>
</protein>
<evidence type="ECO:0000313" key="2">
    <source>
        <dbReference type="Proteomes" id="UP001356427"/>
    </source>
</evidence>
<name>A0AAN8M7W8_9TELE</name>
<dbReference type="Proteomes" id="UP001356427">
    <property type="component" value="Unassembled WGS sequence"/>
</dbReference>
<dbReference type="EMBL" id="JAGTTL010000006">
    <property type="protein sequence ID" value="KAK6320982.1"/>
    <property type="molecule type" value="Genomic_DNA"/>
</dbReference>